<proteinExistence type="predicted"/>
<gene>
    <name evidence="1" type="ORF">HHUSO_G34615</name>
</gene>
<dbReference type="Proteomes" id="UP001369086">
    <property type="component" value="Unassembled WGS sequence"/>
</dbReference>
<protein>
    <submittedName>
        <fullName evidence="1">Uncharacterized protein</fullName>
    </submittedName>
</protein>
<reference evidence="1 2" key="1">
    <citation type="submission" date="2021-05" db="EMBL/GenBank/DDBJ databases">
        <authorList>
            <person name="Zahm M."/>
            <person name="Klopp C."/>
            <person name="Cabau C."/>
            <person name="Kuhl H."/>
            <person name="Suciu R."/>
            <person name="Ciorpac M."/>
            <person name="Holostenco D."/>
            <person name="Gessner J."/>
            <person name="Wuertz S."/>
            <person name="Hohne C."/>
            <person name="Stock M."/>
            <person name="Gislard M."/>
            <person name="Lluch J."/>
            <person name="Milhes M."/>
            <person name="Lampietro C."/>
            <person name="Lopez Roques C."/>
            <person name="Donnadieu C."/>
            <person name="Du K."/>
            <person name="Schartl M."/>
            <person name="Guiguen Y."/>
        </authorList>
    </citation>
    <scope>NUCLEOTIDE SEQUENCE [LARGE SCALE GENOMIC DNA]</scope>
    <source>
        <strain evidence="1">Hh-F2</strain>
        <tissue evidence="1">Blood</tissue>
    </source>
</reference>
<name>A0ABR0Y5E9_HUSHU</name>
<sequence>MMFALYYLLNIQYLAELGATLEVLQRCIFKINPDKGTKVERKPSKRQYAVNPRVLSLISAVADFEWREIKNKKLP</sequence>
<keyword evidence="2" id="KW-1185">Reference proteome</keyword>
<comment type="caution">
    <text evidence="1">The sequence shown here is derived from an EMBL/GenBank/DDBJ whole genome shotgun (WGS) entry which is preliminary data.</text>
</comment>
<organism evidence="1 2">
    <name type="scientific">Huso huso</name>
    <name type="common">Beluga</name>
    <name type="synonym">Acipenser huso</name>
    <dbReference type="NCBI Taxonomy" id="61971"/>
    <lineage>
        <taxon>Eukaryota</taxon>
        <taxon>Metazoa</taxon>
        <taxon>Chordata</taxon>
        <taxon>Craniata</taxon>
        <taxon>Vertebrata</taxon>
        <taxon>Euteleostomi</taxon>
        <taxon>Actinopterygii</taxon>
        <taxon>Chondrostei</taxon>
        <taxon>Acipenseriformes</taxon>
        <taxon>Acipenseridae</taxon>
        <taxon>Huso</taxon>
    </lineage>
</organism>
<evidence type="ECO:0000313" key="2">
    <source>
        <dbReference type="Proteomes" id="UP001369086"/>
    </source>
</evidence>
<accession>A0ABR0Y5E9</accession>
<evidence type="ECO:0000313" key="1">
    <source>
        <dbReference type="EMBL" id="KAK6467623.1"/>
    </source>
</evidence>
<dbReference type="EMBL" id="JAHFZB010000048">
    <property type="protein sequence ID" value="KAK6467623.1"/>
    <property type="molecule type" value="Genomic_DNA"/>
</dbReference>